<dbReference type="STRING" id="286115.A0A507D9J0"/>
<dbReference type="GO" id="GO:0003723">
    <property type="term" value="F:RNA binding"/>
    <property type="evidence" value="ECO:0007669"/>
    <property type="project" value="TreeGrafter"/>
</dbReference>
<dbReference type="GO" id="GO:0030686">
    <property type="term" value="C:90S preribosome"/>
    <property type="evidence" value="ECO:0007669"/>
    <property type="project" value="InterPro"/>
</dbReference>
<dbReference type="Proteomes" id="UP000320475">
    <property type="component" value="Unassembled WGS sequence"/>
</dbReference>
<evidence type="ECO:0000313" key="4">
    <source>
        <dbReference type="Proteomes" id="UP000317494"/>
    </source>
</evidence>
<dbReference type="GO" id="GO:0032040">
    <property type="term" value="C:small-subunit processome"/>
    <property type="evidence" value="ECO:0007669"/>
    <property type="project" value="TreeGrafter"/>
</dbReference>
<dbReference type="InterPro" id="IPR001680">
    <property type="entry name" value="WD40_rpt"/>
</dbReference>
<evidence type="ECO:0000313" key="5">
    <source>
        <dbReference type="Proteomes" id="UP000320475"/>
    </source>
</evidence>
<feature type="region of interest" description="Disordered" evidence="1">
    <location>
        <begin position="726"/>
        <end position="818"/>
    </location>
</feature>
<dbReference type="GO" id="GO:0034455">
    <property type="term" value="C:t-UTP complex"/>
    <property type="evidence" value="ECO:0007669"/>
    <property type="project" value="TreeGrafter"/>
</dbReference>
<dbReference type="OrthoDB" id="8883818at2759"/>
<evidence type="ECO:0000313" key="3">
    <source>
        <dbReference type="EMBL" id="TPX48121.1"/>
    </source>
</evidence>
<dbReference type="Proteomes" id="UP000317494">
    <property type="component" value="Unassembled WGS sequence"/>
</dbReference>
<dbReference type="GO" id="GO:0000462">
    <property type="term" value="P:maturation of SSU-rRNA from tricistronic rRNA transcript (SSU-rRNA, 5.8S rRNA, LSU-rRNA)"/>
    <property type="evidence" value="ECO:0007669"/>
    <property type="project" value="InterPro"/>
</dbReference>
<feature type="compositionally biased region" description="Low complexity" evidence="1">
    <location>
        <begin position="786"/>
        <end position="805"/>
    </location>
</feature>
<dbReference type="AlphaFoldDB" id="A0A507D9J0"/>
<feature type="compositionally biased region" description="Polar residues" evidence="1">
    <location>
        <begin position="753"/>
        <end position="766"/>
    </location>
</feature>
<accession>A0A507D9J0</accession>
<gene>
    <name evidence="2" type="ORF">SeLEV6574_g04172</name>
    <name evidence="3" type="ORF">SeMB42_g03132</name>
</gene>
<protein>
    <submittedName>
        <fullName evidence="3">Uncharacterized protein</fullName>
    </submittedName>
</protein>
<dbReference type="PANTHER" id="PTHR44163:SF1">
    <property type="entry name" value="U3 SMALL NUCLEOLAR RNA-ASSOCIATED PROTEIN 4 HOMOLOG"/>
    <property type="match status" value="1"/>
</dbReference>
<dbReference type="Pfam" id="PF00400">
    <property type="entry name" value="WD40"/>
    <property type="match status" value="2"/>
</dbReference>
<dbReference type="VEuPathDB" id="FungiDB:SeMB42_g03132"/>
<dbReference type="SMART" id="SM00320">
    <property type="entry name" value="WD40"/>
    <property type="match status" value="8"/>
</dbReference>
<dbReference type="EMBL" id="QEAN01000106">
    <property type="protein sequence ID" value="TPX48121.1"/>
    <property type="molecule type" value="Genomic_DNA"/>
</dbReference>
<dbReference type="InterPro" id="IPR036322">
    <property type="entry name" value="WD40_repeat_dom_sf"/>
</dbReference>
<reference evidence="4 5" key="1">
    <citation type="journal article" date="2019" name="Sci. Rep.">
        <title>Comparative genomics of chytrid fungi reveal insights into the obligate biotrophic and pathogenic lifestyle of Synchytrium endobioticum.</title>
        <authorList>
            <person name="van de Vossenberg B.T.L.H."/>
            <person name="Warris S."/>
            <person name="Nguyen H.D.T."/>
            <person name="van Gent-Pelzer M.P.E."/>
            <person name="Joly D.L."/>
            <person name="van de Geest H.C."/>
            <person name="Bonants P.J.M."/>
            <person name="Smith D.S."/>
            <person name="Levesque C.A."/>
            <person name="van der Lee T.A.J."/>
        </authorList>
    </citation>
    <scope>NUCLEOTIDE SEQUENCE [LARGE SCALE GENOMIC DNA]</scope>
    <source>
        <strain evidence="2 5">LEV6574</strain>
        <strain evidence="3 4">MB42</strain>
    </source>
</reference>
<sequence length="922" mass="102526">MEIPAHRCRFVDYVPSEIRHISFSPASWPKSSYLACARANGDIELWRVREAGIRWHLERTIPGGPSASAEAVAWSHQTEPTQAELRDLMLDDHDEDEAEDVSSNGGQKELEAYKKKLINTAPRLFTAGEDAMITEWNTTTLESKKCVDSNGGAVLCMKVSPSQTQLAVGCADGSIRLFSIIQDRLEYIRSLDRTDKTRILSLAYNHDGSVLIAGGADSFIYRYCIKTSQCTLRMDMDRDTRNNNDEVLVWDVLILRDGTIVSADSNGLVQFREGQFGTVTNSFKAHKADALCLATNAEGNVVFSGSVDRNVIRYIPVETTSHNSSSNRPQPKKWIISGEKRYHSHDVHTIALKTNKPFDILASGGIDTSLIILTDVSMFPRNTPYRTPHFPHRPLISICKKKRWVMAMLQQRILVYRLGAPAQPLIERKSGREERIFGADVGKEISAMSFKRIPLAETSKLIFEVNLMITSNLVSSAISPDGKWMAASDKSKTTLMSIQQDQKTGKYFLKKAHTQTLLLPSYTIAFTPDSNRLILAGFDLCLRIFENNTVQDVDHPNLTWVACGRIDTYHSGTCTGSNDSGSNPDGNVPTSDLTSLIAVSGDGQWFATAELNSIVRVYHFDSMKLDWILPRLPSAATALVFHPVTPTLIVVTSTNDIRMYNIEKKRASDWTKEYSQQIPHQFKKRRDIVTGIGFGIPVDGSQNEPMVLWGPKYVCVVDVEQPIPEPPAQKFKKTRAVSPPSPPQPTQGGVNGDNLNTPKSESTINGFHNHDASSNDDDDGPSPYKSTNGHLNGHSSNSNNSLLSPPHTPQQRPSTVPLTSQSNQFMENFRMTYSLSPLMYLTFLETEVPLPSSDPIEGNVPESLCKDGDDVVMQDTPDLVQLKPSKDVGTMQCLKEMVIIERPELEVLQKLPSAHRMIKYGM</sequence>
<organism evidence="3 4">
    <name type="scientific">Synchytrium endobioticum</name>
    <dbReference type="NCBI Taxonomy" id="286115"/>
    <lineage>
        <taxon>Eukaryota</taxon>
        <taxon>Fungi</taxon>
        <taxon>Fungi incertae sedis</taxon>
        <taxon>Chytridiomycota</taxon>
        <taxon>Chytridiomycota incertae sedis</taxon>
        <taxon>Chytridiomycetes</taxon>
        <taxon>Synchytriales</taxon>
        <taxon>Synchytriaceae</taxon>
        <taxon>Synchytrium</taxon>
    </lineage>
</organism>
<evidence type="ECO:0000313" key="2">
    <source>
        <dbReference type="EMBL" id="TPX44961.1"/>
    </source>
</evidence>
<comment type="caution">
    <text evidence="3">The sequence shown here is derived from an EMBL/GenBank/DDBJ whole genome shotgun (WGS) entry which is preliminary data.</text>
</comment>
<dbReference type="PANTHER" id="PTHR44163">
    <property type="entry name" value="U3 SMALL NUCLEOLAR RNA-ASSOCIATED PROTEIN 4 HOMOLOG"/>
    <property type="match status" value="1"/>
</dbReference>
<dbReference type="Gene3D" id="2.130.10.10">
    <property type="entry name" value="YVTN repeat-like/Quinoprotein amine dehydrogenase"/>
    <property type="match status" value="3"/>
</dbReference>
<dbReference type="SUPFAM" id="SSF50978">
    <property type="entry name" value="WD40 repeat-like"/>
    <property type="match status" value="2"/>
</dbReference>
<evidence type="ECO:0000256" key="1">
    <source>
        <dbReference type="SAM" id="MobiDB-lite"/>
    </source>
</evidence>
<proteinExistence type="predicted"/>
<dbReference type="InterPro" id="IPR046351">
    <property type="entry name" value="UTP4"/>
</dbReference>
<keyword evidence="4" id="KW-1185">Reference proteome</keyword>
<name>A0A507D9J0_9FUNG</name>
<dbReference type="InterPro" id="IPR015943">
    <property type="entry name" value="WD40/YVTN_repeat-like_dom_sf"/>
</dbReference>
<dbReference type="EMBL" id="QEAM01000160">
    <property type="protein sequence ID" value="TPX44961.1"/>
    <property type="molecule type" value="Genomic_DNA"/>
</dbReference>